<reference evidence="4" key="1">
    <citation type="submission" date="2022-11" db="UniProtKB">
        <authorList>
            <consortium name="WormBaseParasite"/>
        </authorList>
    </citation>
    <scope>IDENTIFICATION</scope>
</reference>
<dbReference type="PANTHER" id="PTHR45854">
    <property type="entry name" value="ASAP FAMILY MEMBER"/>
    <property type="match status" value="1"/>
</dbReference>
<dbReference type="WBParaSite" id="PSAMB.scaffold8451size6209.g31421.t1">
    <property type="protein sequence ID" value="PSAMB.scaffold8451size6209.g31421.t1"/>
    <property type="gene ID" value="PSAMB.scaffold8451size6209.g31421"/>
</dbReference>
<evidence type="ECO:0000313" key="3">
    <source>
        <dbReference type="Proteomes" id="UP000887566"/>
    </source>
</evidence>
<dbReference type="Pfam" id="PF16746">
    <property type="entry name" value="BAR_3"/>
    <property type="match status" value="1"/>
</dbReference>
<dbReference type="GO" id="GO:0005737">
    <property type="term" value="C:cytoplasm"/>
    <property type="evidence" value="ECO:0007669"/>
    <property type="project" value="InterPro"/>
</dbReference>
<dbReference type="Proteomes" id="UP000887566">
    <property type="component" value="Unplaced"/>
</dbReference>
<dbReference type="GO" id="GO:0005096">
    <property type="term" value="F:GTPase activator activity"/>
    <property type="evidence" value="ECO:0007669"/>
    <property type="project" value="InterPro"/>
</dbReference>
<proteinExistence type="predicted"/>
<protein>
    <submittedName>
        <fullName evidence="4">BAR domain-containing protein</fullName>
    </submittedName>
</protein>
<evidence type="ECO:0000256" key="1">
    <source>
        <dbReference type="SAM" id="Coils"/>
    </source>
</evidence>
<evidence type="ECO:0000313" key="4">
    <source>
        <dbReference type="WBParaSite" id="PSAMB.scaffold8451size6209.g31421.t1"/>
    </source>
</evidence>
<keyword evidence="3" id="KW-1185">Reference proteome</keyword>
<feature type="coiled-coil region" evidence="1">
    <location>
        <begin position="57"/>
        <end position="91"/>
    </location>
</feature>
<dbReference type="Gene3D" id="1.20.1270.60">
    <property type="entry name" value="Arfaptin homology (AH) domain/BAR domain"/>
    <property type="match status" value="1"/>
</dbReference>
<dbReference type="SUPFAM" id="SSF103657">
    <property type="entry name" value="BAR/IMD domain-like"/>
    <property type="match status" value="1"/>
</dbReference>
<dbReference type="PANTHER" id="PTHR45854:SF3">
    <property type="entry name" value="ARFGAP WITH SH3 DOMAIN, ANK REPEAT AND PH DOMAIN-CONTAINING PROTEIN"/>
    <property type="match status" value="1"/>
</dbReference>
<name>A0A914XGA2_9BILA</name>
<evidence type="ECO:0000259" key="2">
    <source>
        <dbReference type="Pfam" id="PF16746"/>
    </source>
</evidence>
<sequence>MATGGAADFVEAFLEATKCDLDSPVTSNYGRKIVEYRDKAQVMADTLDGDTASLVRVRKAAKELHETTLLLQRQERELAAATREVAEYRAARAVDDSESEVGAALLKFSMLISELALLTTGLTRNVHNHLVHPMDVLLKDDFRSKMDLKKSVDKAVKDYETRFGKIERDVRLQNKMSGYTRSALSHSELSEQLSKERTCVQYELCKFLLTVGAIEDKKGPDLLRHFIDFFRSQE</sequence>
<dbReference type="AlphaFoldDB" id="A0A914XGA2"/>
<dbReference type="InterPro" id="IPR043593">
    <property type="entry name" value="ASAP"/>
</dbReference>
<dbReference type="InterPro" id="IPR027267">
    <property type="entry name" value="AH/BAR_dom_sf"/>
</dbReference>
<feature type="domain" description="BAR" evidence="2">
    <location>
        <begin position="37"/>
        <end position="233"/>
    </location>
</feature>
<accession>A0A914XGA2</accession>
<keyword evidence="1" id="KW-0175">Coiled coil</keyword>
<organism evidence="3 4">
    <name type="scientific">Plectus sambesii</name>
    <dbReference type="NCBI Taxonomy" id="2011161"/>
    <lineage>
        <taxon>Eukaryota</taxon>
        <taxon>Metazoa</taxon>
        <taxon>Ecdysozoa</taxon>
        <taxon>Nematoda</taxon>
        <taxon>Chromadorea</taxon>
        <taxon>Plectida</taxon>
        <taxon>Plectina</taxon>
        <taxon>Plectoidea</taxon>
        <taxon>Plectidae</taxon>
        <taxon>Plectus</taxon>
    </lineage>
</organism>
<dbReference type="InterPro" id="IPR004148">
    <property type="entry name" value="BAR_dom"/>
</dbReference>